<dbReference type="EMBL" id="CAEZZV010000053">
    <property type="protein sequence ID" value="CAB4776324.1"/>
    <property type="molecule type" value="Genomic_DNA"/>
</dbReference>
<protein>
    <submittedName>
        <fullName evidence="1">Unannotated protein</fullName>
    </submittedName>
</protein>
<accession>A0A6J6VXU2</accession>
<reference evidence="1" key="1">
    <citation type="submission" date="2020-05" db="EMBL/GenBank/DDBJ databases">
        <authorList>
            <person name="Chiriac C."/>
            <person name="Salcher M."/>
            <person name="Ghai R."/>
            <person name="Kavagutti S V."/>
        </authorList>
    </citation>
    <scope>NUCLEOTIDE SEQUENCE</scope>
</reference>
<name>A0A6J6VXU2_9ZZZZ</name>
<evidence type="ECO:0000313" key="1">
    <source>
        <dbReference type="EMBL" id="CAB4776324.1"/>
    </source>
</evidence>
<gene>
    <name evidence="1" type="ORF">UFOPK2921_00559</name>
</gene>
<dbReference type="AlphaFoldDB" id="A0A6J6VXU2"/>
<sequence length="33" mass="3634">MSGIAAHHKSVPADVNFAHSDIDRVLYRLSRVA</sequence>
<proteinExistence type="predicted"/>
<organism evidence="1">
    <name type="scientific">freshwater metagenome</name>
    <dbReference type="NCBI Taxonomy" id="449393"/>
    <lineage>
        <taxon>unclassified sequences</taxon>
        <taxon>metagenomes</taxon>
        <taxon>ecological metagenomes</taxon>
    </lineage>
</organism>